<dbReference type="InterPro" id="IPR058030">
    <property type="entry name" value="TRIM8/14/16/25/29/45/65_CC"/>
</dbReference>
<dbReference type="CDD" id="cd19802">
    <property type="entry name" value="Bbox1_TRIM8-like"/>
    <property type="match status" value="1"/>
</dbReference>
<evidence type="ECO:0000313" key="13">
    <source>
        <dbReference type="RefSeq" id="XP_031417245.1"/>
    </source>
</evidence>
<dbReference type="Pfam" id="PF13765">
    <property type="entry name" value="PRY"/>
    <property type="match status" value="1"/>
</dbReference>
<evidence type="ECO:0000313" key="12">
    <source>
        <dbReference type="RefSeq" id="XP_031417244.1"/>
    </source>
</evidence>
<dbReference type="PANTHER" id="PTHR25465">
    <property type="entry name" value="B-BOX DOMAIN CONTAINING"/>
    <property type="match status" value="1"/>
</dbReference>
<dbReference type="InterPro" id="IPR001841">
    <property type="entry name" value="Znf_RING"/>
</dbReference>
<evidence type="ECO:0000313" key="11">
    <source>
        <dbReference type="RefSeq" id="XP_012693447.2"/>
    </source>
</evidence>
<keyword evidence="10" id="KW-1185">Reference proteome</keyword>
<dbReference type="PROSITE" id="PS50119">
    <property type="entry name" value="ZF_BBOX"/>
    <property type="match status" value="1"/>
</dbReference>
<dbReference type="InterPro" id="IPR051051">
    <property type="entry name" value="E3_ubiq-ligase_TRIM/RNF"/>
</dbReference>
<dbReference type="InterPro" id="IPR043136">
    <property type="entry name" value="B30.2/SPRY_sf"/>
</dbReference>
<dbReference type="InterPro" id="IPR001870">
    <property type="entry name" value="B30.2/SPRY"/>
</dbReference>
<dbReference type="GO" id="GO:0005737">
    <property type="term" value="C:cytoplasm"/>
    <property type="evidence" value="ECO:0007669"/>
    <property type="project" value="UniProtKB-ARBA"/>
</dbReference>
<dbReference type="CDD" id="cd19769">
    <property type="entry name" value="Bbox2_TRIM16-like"/>
    <property type="match status" value="1"/>
</dbReference>
<evidence type="ECO:0000256" key="5">
    <source>
        <dbReference type="ARBA" id="ARBA00022859"/>
    </source>
</evidence>
<feature type="domain" description="B box-type" evidence="8">
    <location>
        <begin position="150"/>
        <end position="190"/>
    </location>
</feature>
<dbReference type="GeneID" id="105909370"/>
<evidence type="ECO:0000259" key="9">
    <source>
        <dbReference type="PROSITE" id="PS50188"/>
    </source>
</evidence>
<dbReference type="KEGG" id="char:105909370"/>
<accession>A0A6P8EY19</accession>
<dbReference type="SUPFAM" id="SSF49899">
    <property type="entry name" value="Concanavalin A-like lectins/glucanases"/>
    <property type="match status" value="1"/>
</dbReference>
<evidence type="ECO:0000256" key="6">
    <source>
        <dbReference type="PROSITE-ProRule" id="PRU00024"/>
    </source>
</evidence>
<evidence type="ECO:0000256" key="1">
    <source>
        <dbReference type="ARBA" id="ARBA00022588"/>
    </source>
</evidence>
<evidence type="ECO:0000259" key="8">
    <source>
        <dbReference type="PROSITE" id="PS50119"/>
    </source>
</evidence>
<dbReference type="SMART" id="SM00184">
    <property type="entry name" value="RING"/>
    <property type="match status" value="1"/>
</dbReference>
<keyword evidence="4" id="KW-0862">Zinc</keyword>
<dbReference type="RefSeq" id="XP_031417245.1">
    <property type="nucleotide sequence ID" value="XM_031561385.2"/>
</dbReference>
<evidence type="ECO:0000256" key="4">
    <source>
        <dbReference type="ARBA" id="ARBA00022833"/>
    </source>
</evidence>
<dbReference type="Gene3D" id="4.10.830.40">
    <property type="match status" value="1"/>
</dbReference>
<dbReference type="Pfam" id="PF15227">
    <property type="entry name" value="zf-C3HC4_4"/>
    <property type="match status" value="1"/>
</dbReference>
<dbReference type="RefSeq" id="XP_012693447.2">
    <property type="nucleotide sequence ID" value="XM_012837993.3"/>
</dbReference>
<dbReference type="RefSeq" id="XP_031417244.1">
    <property type="nucleotide sequence ID" value="XM_031561384.2"/>
</dbReference>
<dbReference type="InterPro" id="IPR006574">
    <property type="entry name" value="PRY"/>
</dbReference>
<dbReference type="SMART" id="SM00336">
    <property type="entry name" value="BBOX"/>
    <property type="match status" value="1"/>
</dbReference>
<dbReference type="InterPro" id="IPR013083">
    <property type="entry name" value="Znf_RING/FYVE/PHD"/>
</dbReference>
<name>A0A6P8EY19_CLUHA</name>
<dbReference type="OrthoDB" id="5877713at2759"/>
<dbReference type="GO" id="GO:0008270">
    <property type="term" value="F:zinc ion binding"/>
    <property type="evidence" value="ECO:0007669"/>
    <property type="project" value="UniProtKB-KW"/>
</dbReference>
<feature type="domain" description="RING-type" evidence="7">
    <location>
        <begin position="15"/>
        <end position="58"/>
    </location>
</feature>
<evidence type="ECO:0000256" key="2">
    <source>
        <dbReference type="ARBA" id="ARBA00022723"/>
    </source>
</evidence>
<sequence length="565" mass="64224">MADDLMAMAEDQFSCPVCLDLLREPVTLHCGHSYCMKCIKGCWDKVDQEGAYSCPQCRQTFSPRPTLGKNCLLAEVVEKLRHKGVQRATPPPAVAGPEDVECGVCTGRRLKAVKSCPECMDSYCQRHLSCHEELHAGKGHRLVDPCVAQLREKICTYHHKLLEVFCRTDQQVICFQCVMEKHSGHKVVAVATERAEKQKQLGMKLLRSRLFIKEQEKKIEALETEHDSIYCSTGTVLRTNERIFDQMLVSLRKRRYKVDEIILAQERADMQWFSRQIPSLQLWITDLTNKAAELEQLSHTEDDIQFLQKFQAFSESLAQDLPNAPVKTKLPVQDLINAANEVKSRTEDLFEKLIDTISMYGPHTVPTAEPKTRLEFLQYVCELTLNPNTASSRLKLSEGNLEATMTEENKSIPDHPDRFDYRMQVLCAQAVTSRAYWEFEWEGDNGVEVVVCFKGIDRKGHLDDALFGFNNQSWSFVCSPLTHIFWHNKVETKLPASGFTRIGVFVDPPAGVMAFYGIGDLTTSDPAMTLLHNVRTTFDQPLYFGFGFGRGASIKICHLKNQRES</sequence>
<dbReference type="Pfam" id="PF25600">
    <property type="entry name" value="TRIM_CC"/>
    <property type="match status" value="1"/>
</dbReference>
<dbReference type="InterPro" id="IPR000315">
    <property type="entry name" value="Znf_B-box"/>
</dbReference>
<dbReference type="PROSITE" id="PS50089">
    <property type="entry name" value="ZF_RING_2"/>
    <property type="match status" value="1"/>
</dbReference>
<dbReference type="Gene3D" id="2.60.120.920">
    <property type="match status" value="1"/>
</dbReference>
<dbReference type="Pfam" id="PF00643">
    <property type="entry name" value="zf-B_box"/>
    <property type="match status" value="1"/>
</dbReference>
<evidence type="ECO:0000259" key="7">
    <source>
        <dbReference type="PROSITE" id="PS50089"/>
    </source>
</evidence>
<dbReference type="SMART" id="SM00589">
    <property type="entry name" value="PRY"/>
    <property type="match status" value="1"/>
</dbReference>
<keyword evidence="1" id="KW-0399">Innate immunity</keyword>
<dbReference type="Gene3D" id="3.30.40.10">
    <property type="entry name" value="Zinc/RING finger domain, C3HC4 (zinc finger)"/>
    <property type="match status" value="1"/>
</dbReference>
<proteinExistence type="predicted"/>
<dbReference type="InterPro" id="IPR003877">
    <property type="entry name" value="SPRY_dom"/>
</dbReference>
<feature type="domain" description="B30.2/SPRY" evidence="9">
    <location>
        <begin position="363"/>
        <end position="563"/>
    </location>
</feature>
<dbReference type="CDD" id="cd16040">
    <property type="entry name" value="SPRY_PRY_SNTX"/>
    <property type="match status" value="1"/>
</dbReference>
<dbReference type="Gene3D" id="3.30.160.60">
    <property type="entry name" value="Classic Zinc Finger"/>
    <property type="match status" value="1"/>
</dbReference>
<reference evidence="11 12" key="1">
    <citation type="submission" date="2025-04" db="UniProtKB">
        <authorList>
            <consortium name="RefSeq"/>
        </authorList>
    </citation>
    <scope>IDENTIFICATION</scope>
</reference>
<evidence type="ECO:0000313" key="10">
    <source>
        <dbReference type="Proteomes" id="UP000515152"/>
    </source>
</evidence>
<protein>
    <submittedName>
        <fullName evidence="11 12">Tripartite motif-containing protein 16-like</fullName>
    </submittedName>
</protein>
<keyword evidence="2" id="KW-0479">Metal-binding</keyword>
<dbReference type="PROSITE" id="PS50188">
    <property type="entry name" value="B302_SPRY"/>
    <property type="match status" value="1"/>
</dbReference>
<dbReference type="InterPro" id="IPR003879">
    <property type="entry name" value="Butyrophylin_SPRY"/>
</dbReference>
<organism evidence="10 12">
    <name type="scientific">Clupea harengus</name>
    <name type="common">Atlantic herring</name>
    <dbReference type="NCBI Taxonomy" id="7950"/>
    <lineage>
        <taxon>Eukaryota</taxon>
        <taxon>Metazoa</taxon>
        <taxon>Chordata</taxon>
        <taxon>Craniata</taxon>
        <taxon>Vertebrata</taxon>
        <taxon>Euteleostomi</taxon>
        <taxon>Actinopterygii</taxon>
        <taxon>Neopterygii</taxon>
        <taxon>Teleostei</taxon>
        <taxon>Clupei</taxon>
        <taxon>Clupeiformes</taxon>
        <taxon>Clupeoidei</taxon>
        <taxon>Clupeidae</taxon>
        <taxon>Clupea</taxon>
    </lineage>
</organism>
<dbReference type="SUPFAM" id="SSF57850">
    <property type="entry name" value="RING/U-box"/>
    <property type="match status" value="1"/>
</dbReference>
<dbReference type="PRINTS" id="PR01407">
    <property type="entry name" value="BUTYPHLNCDUF"/>
</dbReference>
<dbReference type="Proteomes" id="UP000515152">
    <property type="component" value="Chromosome 23"/>
</dbReference>
<dbReference type="PROSITE" id="PS00518">
    <property type="entry name" value="ZF_RING_1"/>
    <property type="match status" value="1"/>
</dbReference>
<dbReference type="InterPro" id="IPR017907">
    <property type="entry name" value="Znf_RING_CS"/>
</dbReference>
<dbReference type="InterPro" id="IPR013320">
    <property type="entry name" value="ConA-like_dom_sf"/>
</dbReference>
<keyword evidence="5" id="KW-0391">Immunity</keyword>
<dbReference type="Pfam" id="PF00622">
    <property type="entry name" value="SPRY"/>
    <property type="match status" value="1"/>
</dbReference>
<dbReference type="PANTHER" id="PTHR25465:SF5">
    <property type="entry name" value="E3 UBIQUITIN_ISG15 LIGASE TRIM25-RELATED"/>
    <property type="match status" value="1"/>
</dbReference>
<dbReference type="SUPFAM" id="SSF57845">
    <property type="entry name" value="B-box zinc-binding domain"/>
    <property type="match status" value="1"/>
</dbReference>
<dbReference type="AlphaFoldDB" id="A0A6P8EY19"/>
<keyword evidence="3 6" id="KW-0863">Zinc-finger</keyword>
<evidence type="ECO:0000256" key="3">
    <source>
        <dbReference type="ARBA" id="ARBA00022771"/>
    </source>
</evidence>
<dbReference type="GO" id="GO:0045087">
    <property type="term" value="P:innate immune response"/>
    <property type="evidence" value="ECO:0007669"/>
    <property type="project" value="UniProtKB-KW"/>
</dbReference>
<gene>
    <name evidence="11 12 13" type="primary">LOC105909370</name>
</gene>